<feature type="signal peptide" evidence="1">
    <location>
        <begin position="1"/>
        <end position="18"/>
    </location>
</feature>
<evidence type="ECO:0008006" key="4">
    <source>
        <dbReference type="Google" id="ProtNLM"/>
    </source>
</evidence>
<protein>
    <recommendedName>
        <fullName evidence="4">Protein kinase domain-containing protein</fullName>
    </recommendedName>
</protein>
<sequence>MALKTIFVLGSLILMSCAQEPSWLGKYIIQTLTVQDSERILTTSLDLELGSLISDVGNTGEVKEVINFQGIPRNDLVAKIFYSRDVGPNLVYAEVKALKQIGEFHAAGYHDESIVILMEKKPGEMIADTVQWKQAAYSKRSYFLREAKQKYCEKVAKIATTKKVYHVDDNDGNFLVQFDNTTETICSVEVIDWGVALFVNEPVPNEKEVYQYCIH</sequence>
<keyword evidence="1" id="KW-0732">Signal</keyword>
<dbReference type="PROSITE" id="PS51257">
    <property type="entry name" value="PROKAR_LIPOPROTEIN"/>
    <property type="match status" value="1"/>
</dbReference>
<dbReference type="EMBL" id="JANVFO010000059">
    <property type="protein sequence ID" value="KAJ3721332.1"/>
    <property type="molecule type" value="Genomic_DNA"/>
</dbReference>
<keyword evidence="3" id="KW-1185">Reference proteome</keyword>
<dbReference type="Proteomes" id="UP001176059">
    <property type="component" value="Unassembled WGS sequence"/>
</dbReference>
<name>A0AA38J4V5_9AGAR</name>
<gene>
    <name evidence="2" type="ORF">DFJ43DRAFT_1226801</name>
</gene>
<proteinExistence type="predicted"/>
<dbReference type="AlphaFoldDB" id="A0AA38J4V5"/>
<evidence type="ECO:0000313" key="2">
    <source>
        <dbReference type="EMBL" id="KAJ3721332.1"/>
    </source>
</evidence>
<comment type="caution">
    <text evidence="2">The sequence shown here is derived from an EMBL/GenBank/DDBJ whole genome shotgun (WGS) entry which is preliminary data.</text>
</comment>
<organism evidence="2 3">
    <name type="scientific">Lentinula guzmanii</name>
    <dbReference type="NCBI Taxonomy" id="2804957"/>
    <lineage>
        <taxon>Eukaryota</taxon>
        <taxon>Fungi</taxon>
        <taxon>Dikarya</taxon>
        <taxon>Basidiomycota</taxon>
        <taxon>Agaricomycotina</taxon>
        <taxon>Agaricomycetes</taxon>
        <taxon>Agaricomycetidae</taxon>
        <taxon>Agaricales</taxon>
        <taxon>Marasmiineae</taxon>
        <taxon>Omphalotaceae</taxon>
        <taxon>Lentinula</taxon>
    </lineage>
</organism>
<evidence type="ECO:0000313" key="3">
    <source>
        <dbReference type="Proteomes" id="UP001176059"/>
    </source>
</evidence>
<reference evidence="2" key="1">
    <citation type="submission" date="2022-08" db="EMBL/GenBank/DDBJ databases">
        <authorList>
            <consortium name="DOE Joint Genome Institute"/>
            <person name="Min B."/>
            <person name="Sierra-Patev S."/>
            <person name="Naranjo-Ortiz M."/>
            <person name="Looney B."/>
            <person name="Konkel Z."/>
            <person name="Slot J.C."/>
            <person name="Sakamoto Y."/>
            <person name="Steenwyk J.L."/>
            <person name="Rokas A."/>
            <person name="Carro J."/>
            <person name="Camarero S."/>
            <person name="Ferreira P."/>
            <person name="Molpeceres G."/>
            <person name="Ruiz-duenas F.J."/>
            <person name="Serrano A."/>
            <person name="Henrissat B."/>
            <person name="Drula E."/>
            <person name="Hughes K.W."/>
            <person name="Mata J.L."/>
            <person name="Ishikawa N.K."/>
            <person name="Vargas-Isla R."/>
            <person name="Ushijima S."/>
            <person name="Smith C.A."/>
            <person name="Ahrendt S."/>
            <person name="Andreopoulos W."/>
            <person name="He G."/>
            <person name="LaButti K."/>
            <person name="Lipzen A."/>
            <person name="Ng V."/>
            <person name="Riley R."/>
            <person name="Sandor L."/>
            <person name="Barry K."/>
            <person name="Martinez A.T."/>
            <person name="Xiao Y."/>
            <person name="Gibbons J.G."/>
            <person name="Terashima K."/>
            <person name="Hibbett D.S."/>
            <person name="Grigoriev I.V."/>
        </authorList>
    </citation>
    <scope>NUCLEOTIDE SEQUENCE</scope>
    <source>
        <strain evidence="2">ET3784</strain>
    </source>
</reference>
<reference evidence="2" key="2">
    <citation type="journal article" date="2023" name="Proc. Natl. Acad. Sci. U.S.A.">
        <title>A global phylogenomic analysis of the shiitake genus Lentinula.</title>
        <authorList>
            <person name="Sierra-Patev S."/>
            <person name="Min B."/>
            <person name="Naranjo-Ortiz M."/>
            <person name="Looney B."/>
            <person name="Konkel Z."/>
            <person name="Slot J.C."/>
            <person name="Sakamoto Y."/>
            <person name="Steenwyk J.L."/>
            <person name="Rokas A."/>
            <person name="Carro J."/>
            <person name="Camarero S."/>
            <person name="Ferreira P."/>
            <person name="Molpeceres G."/>
            <person name="Ruiz-Duenas F.J."/>
            <person name="Serrano A."/>
            <person name="Henrissat B."/>
            <person name="Drula E."/>
            <person name="Hughes K.W."/>
            <person name="Mata J.L."/>
            <person name="Ishikawa N.K."/>
            <person name="Vargas-Isla R."/>
            <person name="Ushijima S."/>
            <person name="Smith C.A."/>
            <person name="Donoghue J."/>
            <person name="Ahrendt S."/>
            <person name="Andreopoulos W."/>
            <person name="He G."/>
            <person name="LaButti K."/>
            <person name="Lipzen A."/>
            <person name="Ng V."/>
            <person name="Riley R."/>
            <person name="Sandor L."/>
            <person name="Barry K."/>
            <person name="Martinez A.T."/>
            <person name="Xiao Y."/>
            <person name="Gibbons J.G."/>
            <person name="Terashima K."/>
            <person name="Grigoriev I.V."/>
            <person name="Hibbett D."/>
        </authorList>
    </citation>
    <scope>NUCLEOTIDE SEQUENCE</scope>
    <source>
        <strain evidence="2">ET3784</strain>
    </source>
</reference>
<accession>A0AA38J4V5</accession>
<feature type="chain" id="PRO_5041353678" description="Protein kinase domain-containing protein" evidence="1">
    <location>
        <begin position="19"/>
        <end position="215"/>
    </location>
</feature>
<evidence type="ECO:0000256" key="1">
    <source>
        <dbReference type="SAM" id="SignalP"/>
    </source>
</evidence>